<evidence type="ECO:0000313" key="3">
    <source>
        <dbReference type="Proteomes" id="UP001210502"/>
    </source>
</evidence>
<proteinExistence type="predicted"/>
<dbReference type="Proteomes" id="UP001210502">
    <property type="component" value="Unassembled WGS sequence"/>
</dbReference>
<feature type="non-terminal residue" evidence="2">
    <location>
        <position position="1"/>
    </location>
</feature>
<name>A0AAW5YYK9_9LACO</name>
<feature type="coiled-coil region" evidence="1">
    <location>
        <begin position="28"/>
        <end position="62"/>
    </location>
</feature>
<reference evidence="2" key="1">
    <citation type="submission" date="2023-01" db="EMBL/GenBank/DDBJ databases">
        <title>Sequencing of the bacterial strains from artisanal fermented milk Matsoni.</title>
        <authorList>
            <person name="Rozman V."/>
            <person name="Accetto T."/>
            <person name="Bogovic Matijasic B."/>
        </authorList>
    </citation>
    <scope>NUCLEOTIDE SEQUENCE</scope>
    <source>
        <strain evidence="2">Lbl333</strain>
    </source>
</reference>
<accession>A0AAW5YYK9</accession>
<evidence type="ECO:0000256" key="1">
    <source>
        <dbReference type="SAM" id="Coils"/>
    </source>
</evidence>
<keyword evidence="1" id="KW-0175">Coiled coil</keyword>
<comment type="caution">
    <text evidence="2">The sequence shown here is derived from an EMBL/GenBank/DDBJ whole genome shotgun (WGS) entry which is preliminary data.</text>
</comment>
<evidence type="ECO:0000313" key="2">
    <source>
        <dbReference type="EMBL" id="MDA3768034.1"/>
    </source>
</evidence>
<dbReference type="EMBL" id="JAQIEY010000015">
    <property type="protein sequence ID" value="MDA3768034.1"/>
    <property type="molecule type" value="Genomic_DNA"/>
</dbReference>
<organism evidence="2 3">
    <name type="scientific">Lactobacillus delbrueckii</name>
    <dbReference type="NCBI Taxonomy" id="1584"/>
    <lineage>
        <taxon>Bacteria</taxon>
        <taxon>Bacillati</taxon>
        <taxon>Bacillota</taxon>
        <taxon>Bacilli</taxon>
        <taxon>Lactobacillales</taxon>
        <taxon>Lactobacillaceae</taxon>
        <taxon>Lactobacillus</taxon>
    </lineage>
</organism>
<sequence>DRLEKTFRTPQCQKNRKTMMKMPRTKNIKTIEAEISQTEEQLRRLKERCDKASQKLDALYELKKHREQEELLKAIDKSTRTKAEILAFLESHA</sequence>
<gene>
    <name evidence="2" type="ORF">PF586_06115</name>
</gene>
<protein>
    <submittedName>
        <fullName evidence="2">Uncharacterized protein</fullName>
    </submittedName>
</protein>
<dbReference type="AlphaFoldDB" id="A0AAW5YYK9"/>
<dbReference type="RefSeq" id="WP_271024581.1">
    <property type="nucleotide sequence ID" value="NZ_JAQIEY010000015.1"/>
</dbReference>